<dbReference type="GO" id="GO:0043190">
    <property type="term" value="C:ATP-binding cassette (ABC) transporter complex"/>
    <property type="evidence" value="ECO:0007669"/>
    <property type="project" value="InterPro"/>
</dbReference>
<evidence type="ECO:0000256" key="1">
    <source>
        <dbReference type="ARBA" id="ARBA00004196"/>
    </source>
</evidence>
<dbReference type="PIRSF" id="PIRSF002741">
    <property type="entry name" value="MppA"/>
    <property type="match status" value="1"/>
</dbReference>
<dbReference type="OrthoDB" id="9772924at2"/>
<dbReference type="InterPro" id="IPR000914">
    <property type="entry name" value="SBP_5_dom"/>
</dbReference>
<dbReference type="PANTHER" id="PTHR30290:SF10">
    <property type="entry name" value="PERIPLASMIC OLIGOPEPTIDE-BINDING PROTEIN-RELATED"/>
    <property type="match status" value="1"/>
</dbReference>
<dbReference type="Proteomes" id="UP000297693">
    <property type="component" value="Unassembled WGS sequence"/>
</dbReference>
<evidence type="ECO:0000256" key="4">
    <source>
        <dbReference type="ARBA" id="ARBA00022729"/>
    </source>
</evidence>
<organism evidence="6 7">
    <name type="scientific">Leptospira ognonensis</name>
    <dbReference type="NCBI Taxonomy" id="2484945"/>
    <lineage>
        <taxon>Bacteria</taxon>
        <taxon>Pseudomonadati</taxon>
        <taxon>Spirochaetota</taxon>
        <taxon>Spirochaetia</taxon>
        <taxon>Leptospirales</taxon>
        <taxon>Leptospiraceae</taxon>
        <taxon>Leptospira</taxon>
    </lineage>
</organism>
<keyword evidence="7" id="KW-1185">Reference proteome</keyword>
<dbReference type="CDD" id="cd00995">
    <property type="entry name" value="PBP2_NikA_DppA_OppA_like"/>
    <property type="match status" value="1"/>
</dbReference>
<dbReference type="PANTHER" id="PTHR30290">
    <property type="entry name" value="PERIPLASMIC BINDING COMPONENT OF ABC TRANSPORTER"/>
    <property type="match status" value="1"/>
</dbReference>
<dbReference type="RefSeq" id="WP_135624711.1">
    <property type="nucleotide sequence ID" value="NZ_RQGD01000039.1"/>
</dbReference>
<reference evidence="6" key="1">
    <citation type="journal article" date="2019" name="PLoS Negl. Trop. Dis.">
        <title>Revisiting the worldwide diversity of Leptospira species in the environment.</title>
        <authorList>
            <person name="Vincent A.T."/>
            <person name="Schiettekatte O."/>
            <person name="Bourhy P."/>
            <person name="Veyrier F.J."/>
            <person name="Picardeau M."/>
        </authorList>
    </citation>
    <scope>NUCLEOTIDE SEQUENCE [LARGE SCALE GENOMIC DNA]</scope>
    <source>
        <strain evidence="6">201702476</strain>
    </source>
</reference>
<protein>
    <submittedName>
        <fullName evidence="6">ABC transporter substrate-binding protein</fullName>
    </submittedName>
</protein>
<dbReference type="GO" id="GO:0015833">
    <property type="term" value="P:peptide transport"/>
    <property type="evidence" value="ECO:0007669"/>
    <property type="project" value="TreeGrafter"/>
</dbReference>
<sequence>MRTISLIFLILSLTFCAKETRDFDIALAFPSDPPSLDPLLSTDLVSQKLAKFIFAGLYEFQNSKVIPKLVARDTFIPSKMEPRLEVQLRMDSGIKPEDVIFSLNRLRLGNSPRQSDYGMLKQIFKTSGSSLTILLEANTTESLVKEKLALPFASIIKESVFNSSKEFSSFGPYSVIEWKKNEYLMLKKNQNNHQALPDSILIQILPQSTTSLFLYKKDKIDSLKLTDFLLTIPEADSRHTIIKRGRSIQYVAINSQNPCFDKNFRYALNFAIPRDLIITKLLEGRADAVIGPIPKPFFESIFKNSSHSKFDFDKQKSESFLRNSKCYPKILESELEFRMRGDDENQAKGRAIVQALRDIGLKVRLLGLEKAPLYKENGEGKGDLTLLTWYVDYPSVWNFLDPLFHESKLGNGGNRALYANKNLTKRLDKKESLMDALSVIKEIEEDAPWIFLWSIQENYLVSERFIHHEALSDFL</sequence>
<comment type="caution">
    <text evidence="6">The sequence shown here is derived from an EMBL/GenBank/DDBJ whole genome shotgun (WGS) entry which is preliminary data.</text>
</comment>
<evidence type="ECO:0000313" key="6">
    <source>
        <dbReference type="EMBL" id="TGL57083.1"/>
    </source>
</evidence>
<dbReference type="Gene3D" id="3.90.76.10">
    <property type="entry name" value="Dipeptide-binding Protein, Domain 1"/>
    <property type="match status" value="1"/>
</dbReference>
<comment type="subcellular location">
    <subcellularLocation>
        <location evidence="1">Cell envelope</location>
    </subcellularLocation>
</comment>
<evidence type="ECO:0000256" key="2">
    <source>
        <dbReference type="ARBA" id="ARBA00005695"/>
    </source>
</evidence>
<dbReference type="SUPFAM" id="SSF53850">
    <property type="entry name" value="Periplasmic binding protein-like II"/>
    <property type="match status" value="1"/>
</dbReference>
<evidence type="ECO:0000259" key="5">
    <source>
        <dbReference type="Pfam" id="PF00496"/>
    </source>
</evidence>
<evidence type="ECO:0000313" key="7">
    <source>
        <dbReference type="Proteomes" id="UP000297693"/>
    </source>
</evidence>
<dbReference type="EMBL" id="RQGD01000039">
    <property type="protein sequence ID" value="TGL57083.1"/>
    <property type="molecule type" value="Genomic_DNA"/>
</dbReference>
<keyword evidence="3" id="KW-0813">Transport</keyword>
<accession>A0A4R9JVU0</accession>
<dbReference type="GO" id="GO:1904680">
    <property type="term" value="F:peptide transmembrane transporter activity"/>
    <property type="evidence" value="ECO:0007669"/>
    <property type="project" value="TreeGrafter"/>
</dbReference>
<feature type="domain" description="Solute-binding protein family 5" evidence="5">
    <location>
        <begin position="95"/>
        <end position="408"/>
    </location>
</feature>
<dbReference type="AlphaFoldDB" id="A0A4R9JVU0"/>
<gene>
    <name evidence="6" type="ORF">EHQ58_14920</name>
</gene>
<keyword evidence="4" id="KW-0732">Signal</keyword>
<dbReference type="Gene3D" id="3.10.105.10">
    <property type="entry name" value="Dipeptide-binding Protein, Domain 3"/>
    <property type="match status" value="1"/>
</dbReference>
<dbReference type="InterPro" id="IPR039424">
    <property type="entry name" value="SBP_5"/>
</dbReference>
<dbReference type="GO" id="GO:0030288">
    <property type="term" value="C:outer membrane-bounded periplasmic space"/>
    <property type="evidence" value="ECO:0007669"/>
    <property type="project" value="UniProtKB-ARBA"/>
</dbReference>
<comment type="similarity">
    <text evidence="2">Belongs to the bacterial solute-binding protein 5 family.</text>
</comment>
<dbReference type="Gene3D" id="3.40.190.10">
    <property type="entry name" value="Periplasmic binding protein-like II"/>
    <property type="match status" value="1"/>
</dbReference>
<proteinExistence type="inferred from homology"/>
<dbReference type="Pfam" id="PF00496">
    <property type="entry name" value="SBP_bac_5"/>
    <property type="match status" value="1"/>
</dbReference>
<evidence type="ECO:0000256" key="3">
    <source>
        <dbReference type="ARBA" id="ARBA00022448"/>
    </source>
</evidence>
<dbReference type="InterPro" id="IPR030678">
    <property type="entry name" value="Peptide/Ni-bd"/>
</dbReference>
<name>A0A4R9JVU0_9LEPT</name>